<dbReference type="GO" id="GO:0008934">
    <property type="term" value="F:inositol monophosphate 1-phosphatase activity"/>
    <property type="evidence" value="ECO:0007669"/>
    <property type="project" value="TreeGrafter"/>
</dbReference>
<protein>
    <submittedName>
        <fullName evidence="3">Histidinol-phosphatase</fullName>
    </submittedName>
</protein>
<dbReference type="SUPFAM" id="SSF56655">
    <property type="entry name" value="Carbohydrate phosphatase"/>
    <property type="match status" value="1"/>
</dbReference>
<dbReference type="InterPro" id="IPR000760">
    <property type="entry name" value="Inositol_monophosphatase-like"/>
</dbReference>
<evidence type="ECO:0000313" key="4">
    <source>
        <dbReference type="Proteomes" id="UP000628984"/>
    </source>
</evidence>
<dbReference type="Gene3D" id="3.40.190.80">
    <property type="match status" value="1"/>
</dbReference>
<dbReference type="Proteomes" id="UP000628984">
    <property type="component" value="Unassembled WGS sequence"/>
</dbReference>
<dbReference type="AlphaFoldDB" id="A0A918IW41"/>
<dbReference type="GO" id="GO:0006020">
    <property type="term" value="P:inositol metabolic process"/>
    <property type="evidence" value="ECO:0007669"/>
    <property type="project" value="TreeGrafter"/>
</dbReference>
<evidence type="ECO:0000256" key="2">
    <source>
        <dbReference type="PIRSR" id="PIRSR600760-2"/>
    </source>
</evidence>
<name>A0A918IW41_9RHOB</name>
<feature type="binding site" evidence="2">
    <location>
        <position position="87"/>
    </location>
    <ligand>
        <name>Mg(2+)</name>
        <dbReference type="ChEBI" id="CHEBI:18420"/>
        <label>1</label>
        <note>catalytic</note>
    </ligand>
</feature>
<dbReference type="Gene3D" id="3.30.540.10">
    <property type="entry name" value="Fructose-1,6-Bisphosphatase, subunit A, domain 1"/>
    <property type="match status" value="1"/>
</dbReference>
<comment type="cofactor">
    <cofactor evidence="2">
        <name>Mg(2+)</name>
        <dbReference type="ChEBI" id="CHEBI:18420"/>
    </cofactor>
</comment>
<dbReference type="Pfam" id="PF00459">
    <property type="entry name" value="Inositol_P"/>
    <property type="match status" value="1"/>
</dbReference>
<feature type="binding site" evidence="2">
    <location>
        <position position="88"/>
    </location>
    <ligand>
        <name>Mg(2+)</name>
        <dbReference type="ChEBI" id="CHEBI:18420"/>
        <label>1</label>
        <note>catalytic</note>
    </ligand>
</feature>
<proteinExistence type="inferred from homology"/>
<organism evidence="3 4">
    <name type="scientific">Gemmobacter lanyuensis</name>
    <dbReference type="NCBI Taxonomy" id="1054497"/>
    <lineage>
        <taxon>Bacteria</taxon>
        <taxon>Pseudomonadati</taxon>
        <taxon>Pseudomonadota</taxon>
        <taxon>Alphaproteobacteria</taxon>
        <taxon>Rhodobacterales</taxon>
        <taxon>Paracoccaceae</taxon>
        <taxon>Gemmobacter</taxon>
    </lineage>
</organism>
<keyword evidence="4" id="KW-1185">Reference proteome</keyword>
<dbReference type="GO" id="GO:0007165">
    <property type="term" value="P:signal transduction"/>
    <property type="evidence" value="ECO:0007669"/>
    <property type="project" value="TreeGrafter"/>
</dbReference>
<evidence type="ECO:0000256" key="1">
    <source>
        <dbReference type="ARBA" id="ARBA00009759"/>
    </source>
</evidence>
<dbReference type="RefSeq" id="WP_189634118.1">
    <property type="nucleotide sequence ID" value="NZ_BMYQ01000007.1"/>
</dbReference>
<feature type="binding site" evidence="2">
    <location>
        <position position="69"/>
    </location>
    <ligand>
        <name>Mg(2+)</name>
        <dbReference type="ChEBI" id="CHEBI:18420"/>
        <label>1</label>
        <note>catalytic</note>
    </ligand>
</feature>
<reference evidence="3" key="2">
    <citation type="submission" date="2020-09" db="EMBL/GenBank/DDBJ databases">
        <authorList>
            <person name="Sun Q."/>
            <person name="Kim S."/>
        </authorList>
    </citation>
    <scope>NUCLEOTIDE SEQUENCE</scope>
    <source>
        <strain evidence="3">KCTC 23714</strain>
    </source>
</reference>
<dbReference type="PANTHER" id="PTHR20854:SF4">
    <property type="entry name" value="INOSITOL-1-MONOPHOSPHATASE-RELATED"/>
    <property type="match status" value="1"/>
</dbReference>
<dbReference type="PRINTS" id="PR00377">
    <property type="entry name" value="IMPHPHTASES"/>
</dbReference>
<reference evidence="3" key="1">
    <citation type="journal article" date="2014" name="Int. J. Syst. Evol. Microbiol.">
        <title>Complete genome sequence of Corynebacterium casei LMG S-19264T (=DSM 44701T), isolated from a smear-ripened cheese.</title>
        <authorList>
            <consortium name="US DOE Joint Genome Institute (JGI-PGF)"/>
            <person name="Walter F."/>
            <person name="Albersmeier A."/>
            <person name="Kalinowski J."/>
            <person name="Ruckert C."/>
        </authorList>
    </citation>
    <scope>NUCLEOTIDE SEQUENCE</scope>
    <source>
        <strain evidence="3">KCTC 23714</strain>
    </source>
</reference>
<comment type="caution">
    <text evidence="3">The sequence shown here is derived from an EMBL/GenBank/DDBJ whole genome shotgun (WGS) entry which is preliminary data.</text>
</comment>
<accession>A0A918IW41</accession>
<feature type="binding site" evidence="2">
    <location>
        <position position="85"/>
    </location>
    <ligand>
        <name>Mg(2+)</name>
        <dbReference type="ChEBI" id="CHEBI:18420"/>
        <label>1</label>
        <note>catalytic</note>
    </ligand>
</feature>
<keyword evidence="2" id="KW-0460">Magnesium</keyword>
<gene>
    <name evidence="3" type="ORF">GCM10011452_24030</name>
</gene>
<feature type="binding site" evidence="2">
    <location>
        <position position="209"/>
    </location>
    <ligand>
        <name>Mg(2+)</name>
        <dbReference type="ChEBI" id="CHEBI:18420"/>
        <label>1</label>
        <note>catalytic</note>
    </ligand>
</feature>
<dbReference type="EMBL" id="BMYQ01000007">
    <property type="protein sequence ID" value="GGW34779.1"/>
    <property type="molecule type" value="Genomic_DNA"/>
</dbReference>
<keyword evidence="2" id="KW-0479">Metal-binding</keyword>
<evidence type="ECO:0000313" key="3">
    <source>
        <dbReference type="EMBL" id="GGW34779.1"/>
    </source>
</evidence>
<comment type="similarity">
    <text evidence="1">Belongs to the inositol monophosphatase superfamily.</text>
</comment>
<sequence length="259" mass="27517">MLPDLGALAGFALALADLARTTAQGFVDPRGAAALKADRSFVTALDLQIEAALRAAIMGQFPDHGILGEEAGGERLAADWVWVIDPIDGTAPFIAGVPVWGTLIALCHRGEPVIGIIDLPASDRRLLGVRGQRTTENGKPVRTSDCRDLSAAIAAVCNPDFFPKPDRPVLARLETATAWRIYGAACLIYAQLATGRIDLHVDCGFKPHDLMALRPVIEGAGGVIGDWQGRPITLHGDGTVLMAATRDVFDQARRRVISG</sequence>
<dbReference type="PANTHER" id="PTHR20854">
    <property type="entry name" value="INOSITOL MONOPHOSPHATASE"/>
    <property type="match status" value="1"/>
</dbReference>
<dbReference type="GO" id="GO:0046872">
    <property type="term" value="F:metal ion binding"/>
    <property type="evidence" value="ECO:0007669"/>
    <property type="project" value="UniProtKB-KW"/>
</dbReference>